<keyword evidence="2" id="KW-0677">Repeat</keyword>
<dbReference type="OrthoDB" id="185373at2759"/>
<keyword evidence="5" id="KW-1185">Reference proteome</keyword>
<dbReference type="InterPro" id="IPR002885">
    <property type="entry name" value="PPR_rpt"/>
</dbReference>
<dbReference type="PROSITE" id="PS51375">
    <property type="entry name" value="PPR"/>
    <property type="match status" value="2"/>
</dbReference>
<evidence type="ECO:0000256" key="2">
    <source>
        <dbReference type="ARBA" id="ARBA00022737"/>
    </source>
</evidence>
<organism evidence="4 5">
    <name type="scientific">Actinidia rufa</name>
    <dbReference type="NCBI Taxonomy" id="165716"/>
    <lineage>
        <taxon>Eukaryota</taxon>
        <taxon>Viridiplantae</taxon>
        <taxon>Streptophyta</taxon>
        <taxon>Embryophyta</taxon>
        <taxon>Tracheophyta</taxon>
        <taxon>Spermatophyta</taxon>
        <taxon>Magnoliopsida</taxon>
        <taxon>eudicotyledons</taxon>
        <taxon>Gunneridae</taxon>
        <taxon>Pentapetalae</taxon>
        <taxon>asterids</taxon>
        <taxon>Ericales</taxon>
        <taxon>Actinidiaceae</taxon>
        <taxon>Actinidia</taxon>
    </lineage>
</organism>
<accession>A0A7J0FVE8</accession>
<comment type="similarity">
    <text evidence="1">Belongs to the PPR family. P subfamily.</text>
</comment>
<evidence type="ECO:0000313" key="5">
    <source>
        <dbReference type="Proteomes" id="UP000585474"/>
    </source>
</evidence>
<feature type="repeat" description="PPR" evidence="3">
    <location>
        <begin position="62"/>
        <end position="96"/>
    </location>
</feature>
<dbReference type="EMBL" id="BJWL01000015">
    <property type="protein sequence ID" value="GFZ02673.1"/>
    <property type="molecule type" value="Genomic_DNA"/>
</dbReference>
<dbReference type="GO" id="GO:0003729">
    <property type="term" value="F:mRNA binding"/>
    <property type="evidence" value="ECO:0007669"/>
    <property type="project" value="InterPro"/>
</dbReference>
<dbReference type="PANTHER" id="PTHR47874:SF6">
    <property type="entry name" value="PENTATRICOPEPTIDE REPEAT-CONTAINING PROTEIN"/>
    <property type="match status" value="1"/>
</dbReference>
<sequence>MLGKFRQPKQASLLFDITLSDGLEPTLDVYTALVSTYGFSGLLDEAFRTVDVMKLVSDCTTDVYTYSILINCCTKLCRFDLIEVILAEMSSLRVECSTVTYNTIIDGYAKAELFELMEKSLKDMIESGTYPPDVFIIISFVRAYGIVGI</sequence>
<dbReference type="PANTHER" id="PTHR47874">
    <property type="entry name" value="EXPRESSED PROTEIN"/>
    <property type="match status" value="1"/>
</dbReference>
<dbReference type="Pfam" id="PF13041">
    <property type="entry name" value="PPR_2"/>
    <property type="match status" value="1"/>
</dbReference>
<proteinExistence type="inferred from homology"/>
<protein>
    <submittedName>
        <fullName evidence="4">LOW protein: PPR containing protein</fullName>
    </submittedName>
</protein>
<dbReference type="Gene3D" id="1.25.40.10">
    <property type="entry name" value="Tetratricopeptide repeat domain"/>
    <property type="match status" value="1"/>
</dbReference>
<evidence type="ECO:0000256" key="3">
    <source>
        <dbReference type="PROSITE-ProRule" id="PRU00708"/>
    </source>
</evidence>
<dbReference type="AlphaFoldDB" id="A0A7J0FVE8"/>
<evidence type="ECO:0000256" key="1">
    <source>
        <dbReference type="ARBA" id="ARBA00007626"/>
    </source>
</evidence>
<dbReference type="Proteomes" id="UP000585474">
    <property type="component" value="Unassembled WGS sequence"/>
</dbReference>
<dbReference type="InterPro" id="IPR044179">
    <property type="entry name" value="PPR5-like"/>
</dbReference>
<feature type="repeat" description="PPR" evidence="3">
    <location>
        <begin position="97"/>
        <end position="131"/>
    </location>
</feature>
<dbReference type="NCBIfam" id="TIGR00756">
    <property type="entry name" value="PPR"/>
    <property type="match status" value="2"/>
</dbReference>
<name>A0A7J0FVE8_9ERIC</name>
<gene>
    <name evidence="4" type="ORF">Acr_15g0012810</name>
</gene>
<dbReference type="InterPro" id="IPR011990">
    <property type="entry name" value="TPR-like_helical_dom_sf"/>
</dbReference>
<comment type="caution">
    <text evidence="4">The sequence shown here is derived from an EMBL/GenBank/DDBJ whole genome shotgun (WGS) entry which is preliminary data.</text>
</comment>
<evidence type="ECO:0000313" key="4">
    <source>
        <dbReference type="EMBL" id="GFZ02673.1"/>
    </source>
</evidence>
<dbReference type="Pfam" id="PF01535">
    <property type="entry name" value="PPR"/>
    <property type="match status" value="1"/>
</dbReference>
<reference evidence="4 5" key="1">
    <citation type="submission" date="2019-07" db="EMBL/GenBank/DDBJ databases">
        <title>De Novo Assembly of kiwifruit Actinidia rufa.</title>
        <authorList>
            <person name="Sugita-Konishi S."/>
            <person name="Sato K."/>
            <person name="Mori E."/>
            <person name="Abe Y."/>
            <person name="Kisaki G."/>
            <person name="Hamano K."/>
            <person name="Suezawa K."/>
            <person name="Otani M."/>
            <person name="Fukuda T."/>
            <person name="Manabe T."/>
            <person name="Gomi K."/>
            <person name="Tabuchi M."/>
            <person name="Akimitsu K."/>
            <person name="Kataoka I."/>
        </authorList>
    </citation>
    <scope>NUCLEOTIDE SEQUENCE [LARGE SCALE GENOMIC DNA]</scope>
    <source>
        <strain evidence="5">cv. Fuchu</strain>
    </source>
</reference>